<name>A0AAV4T7B2_9ARAC</name>
<evidence type="ECO:0000313" key="2">
    <source>
        <dbReference type="EMBL" id="GIY40655.1"/>
    </source>
</evidence>
<dbReference type="AlphaFoldDB" id="A0AAV4T7B2"/>
<evidence type="ECO:0008006" key="4">
    <source>
        <dbReference type="Google" id="ProtNLM"/>
    </source>
</evidence>
<dbReference type="PANTHER" id="PTHR13147">
    <property type="entry name" value="FOUR-JOINTED BOX PROTEIN 1"/>
    <property type="match status" value="1"/>
</dbReference>
<dbReference type="Proteomes" id="UP001054837">
    <property type="component" value="Unassembled WGS sequence"/>
</dbReference>
<dbReference type="GO" id="GO:0005615">
    <property type="term" value="C:extracellular space"/>
    <property type="evidence" value="ECO:0007669"/>
    <property type="project" value="TreeGrafter"/>
</dbReference>
<evidence type="ECO:0000313" key="3">
    <source>
        <dbReference type="Proteomes" id="UP001054837"/>
    </source>
</evidence>
<dbReference type="GO" id="GO:0007267">
    <property type="term" value="P:cell-cell signaling"/>
    <property type="evidence" value="ECO:0007669"/>
    <property type="project" value="TreeGrafter"/>
</dbReference>
<keyword evidence="1" id="KW-0472">Membrane</keyword>
<keyword evidence="1" id="KW-0812">Transmembrane</keyword>
<comment type="caution">
    <text evidence="2">The sequence shown here is derived from an EMBL/GenBank/DDBJ whole genome shotgun (WGS) entry which is preliminary data.</text>
</comment>
<keyword evidence="3" id="KW-1185">Reference proteome</keyword>
<reference evidence="2 3" key="1">
    <citation type="submission" date="2021-06" db="EMBL/GenBank/DDBJ databases">
        <title>Caerostris darwini draft genome.</title>
        <authorList>
            <person name="Kono N."/>
            <person name="Arakawa K."/>
        </authorList>
    </citation>
    <scope>NUCLEOTIDE SEQUENCE [LARGE SCALE GENOMIC DNA]</scope>
</reference>
<feature type="transmembrane region" description="Helical" evidence="1">
    <location>
        <begin position="23"/>
        <end position="49"/>
    </location>
</feature>
<dbReference type="InterPro" id="IPR024868">
    <property type="entry name" value="FJX1/FJ"/>
</dbReference>
<dbReference type="PRINTS" id="PR02072">
    <property type="entry name" value="4JOINTEDBOX1"/>
</dbReference>
<accession>A0AAV4T7B2</accession>
<dbReference type="PANTHER" id="PTHR13147:SF5">
    <property type="entry name" value="FOUR-JOINTED BOX PROTEIN 1"/>
    <property type="match status" value="1"/>
</dbReference>
<sequence length="464" mass="52817">MKLMTGSLLPLTTGRPRLERRSIAVPLSFTAGILIGIPITYCILFLSIMDGQRIPHRTLIEGKSFIPGRFGDPHGPVSSLFKLRKDKSSTERLVLTNDLPLISSLLVKSERIIPNHASDLNVSNNKSVSTNSTKSVIKVDDIVDGVYWTAFSERLVPRGYGEYDIKLWKRFLNSTQVLKVEEGCGRMQNRLVTLSEGAKSCCRYRHNNDQIQGEIFSFYLGRLLGLRNLSPSALALVDARKRRWSTAASQIALAQWSSERPVVLTQFVENLKPAYVPPHFREKDNRRLHPIFQDLGNLTTSDISDLVQWSDLIVFDYLTANLDRVVNNLYNEQWNPGMMKQATHNLAKTPEGLLLFLDNESGLLHGYRLLEKYEHFHRALLDGLCVFRKDTVDAVDKLQRSNVEHLLKKSFFESDPGMFDWLPFLPEKSLKTLKKRIAHVHKHIRTCKSRFAPEVAVIEAPLTN</sequence>
<evidence type="ECO:0000256" key="1">
    <source>
        <dbReference type="SAM" id="Phobius"/>
    </source>
</evidence>
<dbReference type="EMBL" id="BPLQ01008976">
    <property type="protein sequence ID" value="GIY40655.1"/>
    <property type="molecule type" value="Genomic_DNA"/>
</dbReference>
<proteinExistence type="predicted"/>
<protein>
    <recommendedName>
        <fullName evidence="4">Four-jointed</fullName>
    </recommendedName>
</protein>
<gene>
    <name evidence="2" type="primary">fj</name>
    <name evidence="2" type="ORF">CDAR_182941</name>
</gene>
<keyword evidence="1" id="KW-1133">Transmembrane helix</keyword>
<organism evidence="2 3">
    <name type="scientific">Caerostris darwini</name>
    <dbReference type="NCBI Taxonomy" id="1538125"/>
    <lineage>
        <taxon>Eukaryota</taxon>
        <taxon>Metazoa</taxon>
        <taxon>Ecdysozoa</taxon>
        <taxon>Arthropoda</taxon>
        <taxon>Chelicerata</taxon>
        <taxon>Arachnida</taxon>
        <taxon>Araneae</taxon>
        <taxon>Araneomorphae</taxon>
        <taxon>Entelegynae</taxon>
        <taxon>Araneoidea</taxon>
        <taxon>Araneidae</taxon>
        <taxon>Caerostris</taxon>
    </lineage>
</organism>